<dbReference type="OrthoDB" id="5690222at2"/>
<dbReference type="InterPro" id="IPR010921">
    <property type="entry name" value="Trp_repressor/repl_initiator"/>
</dbReference>
<evidence type="ECO:0000313" key="2">
    <source>
        <dbReference type="EMBL" id="RFU69775.1"/>
    </source>
</evidence>
<dbReference type="EMBL" id="QVTE01000021">
    <property type="protein sequence ID" value="RFU69775.1"/>
    <property type="molecule type" value="Genomic_DNA"/>
</dbReference>
<accession>A0A372LQD7</accession>
<evidence type="ECO:0000313" key="3">
    <source>
        <dbReference type="Proteomes" id="UP000264541"/>
    </source>
</evidence>
<comment type="caution">
    <text evidence="2">The sequence shown here is derived from an EMBL/GenBank/DDBJ whole genome shotgun (WGS) entry which is preliminary data.</text>
</comment>
<keyword evidence="3" id="KW-1185">Reference proteome</keyword>
<dbReference type="SUPFAM" id="SSF48295">
    <property type="entry name" value="TrpR-like"/>
    <property type="match status" value="1"/>
</dbReference>
<organism evidence="2 3">
    <name type="scientific">Peribacillus saganii</name>
    <dbReference type="NCBI Taxonomy" id="2303992"/>
    <lineage>
        <taxon>Bacteria</taxon>
        <taxon>Bacillati</taxon>
        <taxon>Bacillota</taxon>
        <taxon>Bacilli</taxon>
        <taxon>Bacillales</taxon>
        <taxon>Bacillaceae</taxon>
        <taxon>Peribacillus</taxon>
    </lineage>
</organism>
<dbReference type="Gene3D" id="1.10.10.10">
    <property type="entry name" value="Winged helix-like DNA-binding domain superfamily/Winged helix DNA-binding domain"/>
    <property type="match status" value="1"/>
</dbReference>
<dbReference type="Proteomes" id="UP000264541">
    <property type="component" value="Unassembled WGS sequence"/>
</dbReference>
<sequence>MAKYSEGFKLKVVQEYLQDKLGYKLLSKKYEMPSSTPIEQWVRAYKAFGKEGL</sequence>
<reference evidence="2 3" key="1">
    <citation type="submission" date="2018-08" db="EMBL/GenBank/DDBJ databases">
        <title>Bacillus chawlae sp. nov., Bacillus glennii sp. nov., and Bacillus saganii sp. nov. Isolated from the Vehicle Assembly Building at Kennedy Space Center where the Viking Spacecraft were Assembled.</title>
        <authorList>
            <person name="Seuylemezian A."/>
            <person name="Vaishampayan P."/>
        </authorList>
    </citation>
    <scope>NUCLEOTIDE SEQUENCE [LARGE SCALE GENOMIC DNA]</scope>
    <source>
        <strain evidence="2 3">V47-23a</strain>
    </source>
</reference>
<gene>
    <name evidence="2" type="ORF">D0469_08665</name>
</gene>
<dbReference type="InterPro" id="IPR055247">
    <property type="entry name" value="InsJ-like_HTH"/>
</dbReference>
<name>A0A372LQD7_9BACI</name>
<dbReference type="Pfam" id="PF13518">
    <property type="entry name" value="HTH_28"/>
    <property type="match status" value="1"/>
</dbReference>
<proteinExistence type="predicted"/>
<dbReference type="InterPro" id="IPR036388">
    <property type="entry name" value="WH-like_DNA-bd_sf"/>
</dbReference>
<evidence type="ECO:0000259" key="1">
    <source>
        <dbReference type="Pfam" id="PF13518"/>
    </source>
</evidence>
<feature type="non-terminal residue" evidence="2">
    <location>
        <position position="53"/>
    </location>
</feature>
<dbReference type="RefSeq" id="WP_142919177.1">
    <property type="nucleotide sequence ID" value="NZ_QVTE01000021.1"/>
</dbReference>
<dbReference type="GO" id="GO:0043565">
    <property type="term" value="F:sequence-specific DNA binding"/>
    <property type="evidence" value="ECO:0007669"/>
    <property type="project" value="InterPro"/>
</dbReference>
<protein>
    <submittedName>
        <fullName evidence="2">Transposase</fullName>
    </submittedName>
</protein>
<dbReference type="AlphaFoldDB" id="A0A372LQD7"/>
<feature type="domain" description="Insertion element IS150 protein InsJ-like helix-turn-helix" evidence="1">
    <location>
        <begin position="8"/>
        <end position="53"/>
    </location>
</feature>